<keyword evidence="3" id="KW-1185">Reference proteome</keyword>
<name>A0A8R7UE77_TRIUA</name>
<feature type="region of interest" description="Disordered" evidence="1">
    <location>
        <begin position="53"/>
        <end position="147"/>
    </location>
</feature>
<evidence type="ECO:0000313" key="2">
    <source>
        <dbReference type="EnsemblPlants" id="TuG1812G0500000501.01.T01.cds465893"/>
    </source>
</evidence>
<dbReference type="Proteomes" id="UP000015106">
    <property type="component" value="Chromosome 5"/>
</dbReference>
<reference evidence="2" key="2">
    <citation type="submission" date="2018-03" db="EMBL/GenBank/DDBJ databases">
        <title>The Triticum urartu genome reveals the dynamic nature of wheat genome evolution.</title>
        <authorList>
            <person name="Ling H."/>
            <person name="Ma B."/>
            <person name="Shi X."/>
            <person name="Liu H."/>
            <person name="Dong L."/>
            <person name="Sun H."/>
            <person name="Cao Y."/>
            <person name="Gao Q."/>
            <person name="Zheng S."/>
            <person name="Li Y."/>
            <person name="Yu Y."/>
            <person name="Du H."/>
            <person name="Qi M."/>
            <person name="Li Y."/>
            <person name="Yu H."/>
            <person name="Cui Y."/>
            <person name="Wang N."/>
            <person name="Chen C."/>
            <person name="Wu H."/>
            <person name="Zhao Y."/>
            <person name="Zhang J."/>
            <person name="Li Y."/>
            <person name="Zhou W."/>
            <person name="Zhang B."/>
            <person name="Hu W."/>
            <person name="Eijk M."/>
            <person name="Tang J."/>
            <person name="Witsenboer H."/>
            <person name="Zhao S."/>
            <person name="Li Z."/>
            <person name="Zhang A."/>
            <person name="Wang D."/>
            <person name="Liang C."/>
        </authorList>
    </citation>
    <scope>NUCLEOTIDE SEQUENCE [LARGE SCALE GENOMIC DNA]</scope>
    <source>
        <strain evidence="2">cv. G1812</strain>
    </source>
</reference>
<organism evidence="2 3">
    <name type="scientific">Triticum urartu</name>
    <name type="common">Red wild einkorn</name>
    <name type="synonym">Crithodium urartu</name>
    <dbReference type="NCBI Taxonomy" id="4572"/>
    <lineage>
        <taxon>Eukaryota</taxon>
        <taxon>Viridiplantae</taxon>
        <taxon>Streptophyta</taxon>
        <taxon>Embryophyta</taxon>
        <taxon>Tracheophyta</taxon>
        <taxon>Spermatophyta</taxon>
        <taxon>Magnoliopsida</taxon>
        <taxon>Liliopsida</taxon>
        <taxon>Poales</taxon>
        <taxon>Poaceae</taxon>
        <taxon>BOP clade</taxon>
        <taxon>Pooideae</taxon>
        <taxon>Triticodae</taxon>
        <taxon>Triticeae</taxon>
        <taxon>Triticinae</taxon>
        <taxon>Triticum</taxon>
    </lineage>
</organism>
<proteinExistence type="predicted"/>
<reference evidence="3" key="1">
    <citation type="journal article" date="2013" name="Nature">
        <title>Draft genome of the wheat A-genome progenitor Triticum urartu.</title>
        <authorList>
            <person name="Ling H.Q."/>
            <person name="Zhao S."/>
            <person name="Liu D."/>
            <person name="Wang J."/>
            <person name="Sun H."/>
            <person name="Zhang C."/>
            <person name="Fan H."/>
            <person name="Li D."/>
            <person name="Dong L."/>
            <person name="Tao Y."/>
            <person name="Gao C."/>
            <person name="Wu H."/>
            <person name="Li Y."/>
            <person name="Cui Y."/>
            <person name="Guo X."/>
            <person name="Zheng S."/>
            <person name="Wang B."/>
            <person name="Yu K."/>
            <person name="Liang Q."/>
            <person name="Yang W."/>
            <person name="Lou X."/>
            <person name="Chen J."/>
            <person name="Feng M."/>
            <person name="Jian J."/>
            <person name="Zhang X."/>
            <person name="Luo G."/>
            <person name="Jiang Y."/>
            <person name="Liu J."/>
            <person name="Wang Z."/>
            <person name="Sha Y."/>
            <person name="Zhang B."/>
            <person name="Wu H."/>
            <person name="Tang D."/>
            <person name="Shen Q."/>
            <person name="Xue P."/>
            <person name="Zou S."/>
            <person name="Wang X."/>
            <person name="Liu X."/>
            <person name="Wang F."/>
            <person name="Yang Y."/>
            <person name="An X."/>
            <person name="Dong Z."/>
            <person name="Zhang K."/>
            <person name="Zhang X."/>
            <person name="Luo M.C."/>
            <person name="Dvorak J."/>
            <person name="Tong Y."/>
            <person name="Wang J."/>
            <person name="Yang H."/>
            <person name="Li Z."/>
            <person name="Wang D."/>
            <person name="Zhang A."/>
            <person name="Wang J."/>
        </authorList>
    </citation>
    <scope>NUCLEOTIDE SEQUENCE</scope>
    <source>
        <strain evidence="3">cv. G1812</strain>
    </source>
</reference>
<evidence type="ECO:0000313" key="3">
    <source>
        <dbReference type="Proteomes" id="UP000015106"/>
    </source>
</evidence>
<dbReference type="Gramene" id="TuG1812G0500000501.01.T01">
    <property type="protein sequence ID" value="TuG1812G0500000501.01.T01.cds465893"/>
    <property type="gene ID" value="TuG1812G0500000501.01"/>
</dbReference>
<accession>A0A8R7UE77</accession>
<dbReference type="AlphaFoldDB" id="A0A8R7UE77"/>
<protein>
    <submittedName>
        <fullName evidence="2">Uncharacterized protein</fullName>
    </submittedName>
</protein>
<reference evidence="2" key="3">
    <citation type="submission" date="2022-06" db="UniProtKB">
        <authorList>
            <consortium name="EnsemblPlants"/>
        </authorList>
    </citation>
    <scope>IDENTIFICATION</scope>
</reference>
<feature type="compositionally biased region" description="Gly residues" evidence="1">
    <location>
        <begin position="110"/>
        <end position="129"/>
    </location>
</feature>
<feature type="compositionally biased region" description="Basic and acidic residues" evidence="1">
    <location>
        <begin position="66"/>
        <end position="107"/>
    </location>
</feature>
<sequence length="147" mass="14739">RGLQTKRWISGGGGGGGGCGQVPCGAGALRPEVVVAEEEVAVAAGGADVTKEDLDDVGVGGGARPGADEVRRGHDVGDARGRDGVEARARGRRGAVDHGRVVDDHPWWVRGGGGGGEGAVEQVGDGGGEVQEAPERHDGRWMDGCVG</sequence>
<dbReference type="EnsemblPlants" id="TuG1812G0500000501.01.T01">
    <property type="protein sequence ID" value="TuG1812G0500000501.01.T01.cds465893"/>
    <property type="gene ID" value="TuG1812G0500000501.01"/>
</dbReference>
<evidence type="ECO:0000256" key="1">
    <source>
        <dbReference type="SAM" id="MobiDB-lite"/>
    </source>
</evidence>